<name>A0A165M0M7_9APHY</name>
<accession>A0A165M0M7</accession>
<organism evidence="1 2">
    <name type="scientific">Daedalea quercina L-15889</name>
    <dbReference type="NCBI Taxonomy" id="1314783"/>
    <lineage>
        <taxon>Eukaryota</taxon>
        <taxon>Fungi</taxon>
        <taxon>Dikarya</taxon>
        <taxon>Basidiomycota</taxon>
        <taxon>Agaricomycotina</taxon>
        <taxon>Agaricomycetes</taxon>
        <taxon>Polyporales</taxon>
        <taxon>Fomitopsis</taxon>
    </lineage>
</organism>
<protein>
    <submittedName>
        <fullName evidence="1">Uncharacterized protein</fullName>
    </submittedName>
</protein>
<reference evidence="1 2" key="1">
    <citation type="journal article" date="2016" name="Mol. Biol. Evol.">
        <title>Comparative Genomics of Early-Diverging Mushroom-Forming Fungi Provides Insights into the Origins of Lignocellulose Decay Capabilities.</title>
        <authorList>
            <person name="Nagy L.G."/>
            <person name="Riley R."/>
            <person name="Tritt A."/>
            <person name="Adam C."/>
            <person name="Daum C."/>
            <person name="Floudas D."/>
            <person name="Sun H."/>
            <person name="Yadav J.S."/>
            <person name="Pangilinan J."/>
            <person name="Larsson K.H."/>
            <person name="Matsuura K."/>
            <person name="Barry K."/>
            <person name="Labutti K."/>
            <person name="Kuo R."/>
            <person name="Ohm R.A."/>
            <person name="Bhattacharya S.S."/>
            <person name="Shirouzu T."/>
            <person name="Yoshinaga Y."/>
            <person name="Martin F.M."/>
            <person name="Grigoriev I.V."/>
            <person name="Hibbett D.S."/>
        </authorList>
    </citation>
    <scope>NUCLEOTIDE SEQUENCE [LARGE SCALE GENOMIC DNA]</scope>
    <source>
        <strain evidence="1 2">L-15889</strain>
    </source>
</reference>
<evidence type="ECO:0000313" key="1">
    <source>
        <dbReference type="EMBL" id="KZT65093.1"/>
    </source>
</evidence>
<evidence type="ECO:0000313" key="2">
    <source>
        <dbReference type="Proteomes" id="UP000076727"/>
    </source>
</evidence>
<keyword evidence="2" id="KW-1185">Reference proteome</keyword>
<proteinExistence type="predicted"/>
<dbReference type="EMBL" id="KV429112">
    <property type="protein sequence ID" value="KZT65093.1"/>
    <property type="molecule type" value="Genomic_DNA"/>
</dbReference>
<dbReference type="Proteomes" id="UP000076727">
    <property type="component" value="Unassembled WGS sequence"/>
</dbReference>
<gene>
    <name evidence="1" type="ORF">DAEQUDRAFT_559903</name>
</gene>
<dbReference type="AlphaFoldDB" id="A0A165M0M7"/>
<sequence length="70" mass="8412">MTLCGREFSVPAEQHRCECCQQLRALRECLDLIRELLNTMLRHRAAGQWSMKHCFWIRMSSLKLSCRWRS</sequence>